<dbReference type="GO" id="GO:0034628">
    <property type="term" value="P:'de novo' NAD+ biosynthetic process from L-aspartate"/>
    <property type="evidence" value="ECO:0007669"/>
    <property type="project" value="TreeGrafter"/>
</dbReference>
<dbReference type="InterPro" id="IPR036188">
    <property type="entry name" value="FAD/NAD-bd_sf"/>
</dbReference>
<evidence type="ECO:0000256" key="7">
    <source>
        <dbReference type="ARBA" id="ARBA00022642"/>
    </source>
</evidence>
<evidence type="ECO:0000256" key="3">
    <source>
        <dbReference type="ARBA" id="ARBA00008562"/>
    </source>
</evidence>
<dbReference type="STRING" id="1216932.CM240_2599"/>
<dbReference type="Gene3D" id="3.90.700.10">
    <property type="entry name" value="Succinate dehydrogenase/fumarate reductase flavoprotein, catalytic domain"/>
    <property type="match status" value="1"/>
</dbReference>
<dbReference type="UniPathway" id="UPA00253">
    <property type="reaction ID" value="UER00326"/>
</dbReference>
<keyword evidence="14" id="KW-1185">Reference proteome</keyword>
<dbReference type="InterPro" id="IPR027477">
    <property type="entry name" value="Succ_DH/fumarate_Rdtase_cat_sf"/>
</dbReference>
<feature type="domain" description="FAD-dependent oxidoreductase 2 FAD-binding" evidence="12">
    <location>
        <begin position="10"/>
        <end position="372"/>
    </location>
</feature>
<dbReference type="EMBL" id="HG917868">
    <property type="protein sequence ID" value="CDM69723.1"/>
    <property type="molecule type" value="Genomic_DNA"/>
</dbReference>
<evidence type="ECO:0000256" key="10">
    <source>
        <dbReference type="ARBA" id="ARBA00030386"/>
    </source>
</evidence>
<keyword evidence="7" id="KW-0662">Pyridine nucleotide biosynthesis</keyword>
<dbReference type="KEGG" id="clt:CM240_2599"/>
<dbReference type="EC" id="1.4.3.16" evidence="4"/>
<dbReference type="AlphaFoldDB" id="W6RZ20"/>
<comment type="cofactor">
    <cofactor evidence="1">
        <name>FAD</name>
        <dbReference type="ChEBI" id="CHEBI:57692"/>
    </cofactor>
</comment>
<dbReference type="HOGENOM" id="CLU_014312_3_1_9"/>
<evidence type="ECO:0000256" key="5">
    <source>
        <dbReference type="ARBA" id="ARBA00021901"/>
    </source>
</evidence>
<gene>
    <name evidence="13" type="primary">nadB</name>
    <name evidence="13" type="ORF">CM240_2599</name>
</gene>
<dbReference type="SUPFAM" id="SSF51905">
    <property type="entry name" value="FAD/NAD(P)-binding domain"/>
    <property type="match status" value="1"/>
</dbReference>
<dbReference type="GO" id="GO:0033765">
    <property type="term" value="F:steroid dehydrogenase activity, acting on the CH-CH group of donors"/>
    <property type="evidence" value="ECO:0007669"/>
    <property type="project" value="UniProtKB-ARBA"/>
</dbReference>
<accession>W6RZ20</accession>
<dbReference type="PATRIC" id="fig|1216932.3.peg.2566"/>
<comment type="catalytic activity">
    <reaction evidence="11">
        <text>L-aspartate + O2 = iminosuccinate + H2O2</text>
        <dbReference type="Rhea" id="RHEA:25876"/>
        <dbReference type="ChEBI" id="CHEBI:15379"/>
        <dbReference type="ChEBI" id="CHEBI:16240"/>
        <dbReference type="ChEBI" id="CHEBI:29991"/>
        <dbReference type="ChEBI" id="CHEBI:77875"/>
        <dbReference type="EC" id="1.4.3.16"/>
    </reaction>
    <physiologicalReaction direction="left-to-right" evidence="11">
        <dbReference type="Rhea" id="RHEA:25877"/>
    </physiologicalReaction>
</comment>
<dbReference type="Pfam" id="PF00890">
    <property type="entry name" value="FAD_binding_2"/>
    <property type="match status" value="1"/>
</dbReference>
<dbReference type="SUPFAM" id="SSF56425">
    <property type="entry name" value="Succinate dehydrogenase/fumarate reductase flavoprotein, catalytic domain"/>
    <property type="match status" value="1"/>
</dbReference>
<dbReference type="GO" id="GO:0008734">
    <property type="term" value="F:L-aspartate oxidase activity"/>
    <property type="evidence" value="ECO:0007669"/>
    <property type="project" value="UniProtKB-EC"/>
</dbReference>
<dbReference type="NCBIfam" id="NF004820">
    <property type="entry name" value="PRK06175.1"/>
    <property type="match status" value="1"/>
</dbReference>
<evidence type="ECO:0000313" key="13">
    <source>
        <dbReference type="EMBL" id="CDM69723.1"/>
    </source>
</evidence>
<keyword evidence="6" id="KW-0285">Flavoprotein</keyword>
<comment type="pathway">
    <text evidence="2">Cofactor biosynthesis; NAD(+) biosynthesis; iminoaspartate from L-aspartate (oxidase route): step 1/1.</text>
</comment>
<name>W6RZ20_9CLOT</name>
<dbReference type="OrthoDB" id="9806724at2"/>
<keyword evidence="9 13" id="KW-0560">Oxidoreductase</keyword>
<keyword evidence="8" id="KW-0274">FAD</keyword>
<evidence type="ECO:0000256" key="9">
    <source>
        <dbReference type="ARBA" id="ARBA00023002"/>
    </source>
</evidence>
<dbReference type="InterPro" id="IPR003953">
    <property type="entry name" value="FAD-dep_OxRdtase_2_FAD-bd"/>
</dbReference>
<reference evidence="13 14" key="1">
    <citation type="submission" date="2013-11" db="EMBL/GenBank/DDBJ databases">
        <title>Complete genome sequence of Clostridum sp. M2/40.</title>
        <authorList>
            <person name="Wibberg D."/>
            <person name="Puehler A."/>
            <person name="Schlueter A."/>
        </authorList>
    </citation>
    <scope>NUCLEOTIDE SEQUENCE [LARGE SCALE GENOMIC DNA]</scope>
    <source>
        <strain evidence="14">M2/40</strain>
    </source>
</reference>
<protein>
    <recommendedName>
        <fullName evidence="5">L-aspartate oxidase</fullName>
        <ecNumber evidence="4">1.4.3.16</ecNumber>
    </recommendedName>
    <alternativeName>
        <fullName evidence="10">Quinolinate synthase B</fullName>
    </alternativeName>
</protein>
<evidence type="ECO:0000256" key="8">
    <source>
        <dbReference type="ARBA" id="ARBA00022827"/>
    </source>
</evidence>
<sequence>MNLQSNSSSVVIVGSGAAALYCALNLRDDVNVTIITEKTCTDCNSYLAQGGIATARNKEDIPAHISDTLKAGQYKNSVEAVEILVNESRENIENLLKLGVDLDKENNHLLYTKEAAHSINRIVHHKDTTGKAVVDGLLAKVKSKKNITIEENASLVDLLVENNQCHGVVYYKDNNYIKLTAKDVVLATGGIGGLFKHSTNFRHIKGIGLYLSLKHDIKLHDTEYIQFHPTAFYDESNDGRCFLISESLRGEGAVITNLEGDRFVDELLPRDVVTKEILKEMHRTNSNHVLLDISHKDSEYIKNRFPSIYSNCLEKGYDLCSGPIPIAPAQHYFMGGIAVNLNSKSSMDNLYIVGEASCTGVHGANRLASNSLLEALVFSRRAAKEINTLIDDIKLTEISYEGNLDIDTVKKDSLTTLIKYFSSKGDFIKNELVNY</sequence>
<dbReference type="eggNOG" id="COG0029">
    <property type="taxonomic scope" value="Bacteria"/>
</dbReference>
<evidence type="ECO:0000256" key="4">
    <source>
        <dbReference type="ARBA" id="ARBA00012173"/>
    </source>
</evidence>
<dbReference type="FunFam" id="3.90.700.10:FF:000002">
    <property type="entry name" value="L-aspartate oxidase"/>
    <property type="match status" value="1"/>
</dbReference>
<evidence type="ECO:0000256" key="2">
    <source>
        <dbReference type="ARBA" id="ARBA00004950"/>
    </source>
</evidence>
<evidence type="ECO:0000256" key="11">
    <source>
        <dbReference type="ARBA" id="ARBA00048305"/>
    </source>
</evidence>
<comment type="similarity">
    <text evidence="3">Belongs to the FAD-dependent oxidoreductase 2 family. NadB subfamily.</text>
</comment>
<evidence type="ECO:0000256" key="6">
    <source>
        <dbReference type="ARBA" id="ARBA00022630"/>
    </source>
</evidence>
<proteinExistence type="inferred from homology"/>
<dbReference type="Gene3D" id="3.50.50.60">
    <property type="entry name" value="FAD/NAD(P)-binding domain"/>
    <property type="match status" value="1"/>
</dbReference>
<evidence type="ECO:0000313" key="14">
    <source>
        <dbReference type="Proteomes" id="UP000019426"/>
    </source>
</evidence>
<organism evidence="13 14">
    <name type="scientific">Clostridium bornimense</name>
    <dbReference type="NCBI Taxonomy" id="1216932"/>
    <lineage>
        <taxon>Bacteria</taxon>
        <taxon>Bacillati</taxon>
        <taxon>Bacillota</taxon>
        <taxon>Clostridia</taxon>
        <taxon>Eubacteriales</taxon>
        <taxon>Clostridiaceae</taxon>
        <taxon>Clostridium</taxon>
    </lineage>
</organism>
<dbReference type="PANTHER" id="PTHR42716:SF2">
    <property type="entry name" value="L-ASPARTATE OXIDASE, CHLOROPLASTIC"/>
    <property type="match status" value="1"/>
</dbReference>
<dbReference type="PANTHER" id="PTHR42716">
    <property type="entry name" value="L-ASPARTATE OXIDASE"/>
    <property type="match status" value="1"/>
</dbReference>
<dbReference type="Proteomes" id="UP000019426">
    <property type="component" value="Chromosome M2/40_rep1"/>
</dbReference>
<dbReference type="InterPro" id="IPR005288">
    <property type="entry name" value="NadB"/>
</dbReference>
<evidence type="ECO:0000259" key="12">
    <source>
        <dbReference type="Pfam" id="PF00890"/>
    </source>
</evidence>
<evidence type="ECO:0000256" key="1">
    <source>
        <dbReference type="ARBA" id="ARBA00001974"/>
    </source>
</evidence>